<keyword evidence="3" id="KW-0804">Transcription</keyword>
<dbReference type="SMART" id="SM00344">
    <property type="entry name" value="HTH_ASNC"/>
    <property type="match status" value="1"/>
</dbReference>
<evidence type="ECO:0000256" key="2">
    <source>
        <dbReference type="ARBA" id="ARBA00023125"/>
    </source>
</evidence>
<dbReference type="Proteomes" id="UP001596201">
    <property type="component" value="Unassembled WGS sequence"/>
</dbReference>
<dbReference type="Pfam" id="PF13404">
    <property type="entry name" value="HTH_AsnC-type"/>
    <property type="match status" value="1"/>
</dbReference>
<dbReference type="SMART" id="SM00746">
    <property type="entry name" value="TRASH"/>
    <property type="match status" value="1"/>
</dbReference>
<protein>
    <submittedName>
        <fullName evidence="5">AsnC family transcriptional regulator</fullName>
    </submittedName>
</protein>
<dbReference type="AlphaFoldDB" id="A0ABD5R927"/>
<dbReference type="PROSITE" id="PS50956">
    <property type="entry name" value="HTH_ASNC_2"/>
    <property type="match status" value="1"/>
</dbReference>
<comment type="caution">
    <text evidence="5">The sequence shown here is derived from an EMBL/GenBank/DDBJ whole genome shotgun (WGS) entry which is preliminary data.</text>
</comment>
<gene>
    <name evidence="5" type="ORF">ACFPJ5_05905</name>
</gene>
<dbReference type="PANTHER" id="PTHR43413">
    <property type="entry name" value="TRANSCRIPTIONAL REGULATOR, ASNC FAMILY"/>
    <property type="match status" value="1"/>
</dbReference>
<dbReference type="GO" id="GO:0003677">
    <property type="term" value="F:DNA binding"/>
    <property type="evidence" value="ECO:0007669"/>
    <property type="project" value="UniProtKB-KW"/>
</dbReference>
<evidence type="ECO:0000259" key="4">
    <source>
        <dbReference type="PROSITE" id="PS50956"/>
    </source>
</evidence>
<reference evidence="5 6" key="1">
    <citation type="journal article" date="2019" name="Int. J. Syst. Evol. Microbiol.">
        <title>The Global Catalogue of Microorganisms (GCM) 10K type strain sequencing project: providing services to taxonomists for standard genome sequencing and annotation.</title>
        <authorList>
            <consortium name="The Broad Institute Genomics Platform"/>
            <consortium name="The Broad Institute Genome Sequencing Center for Infectious Disease"/>
            <person name="Wu L."/>
            <person name="Ma J."/>
        </authorList>
    </citation>
    <scope>NUCLEOTIDE SEQUENCE [LARGE SCALE GENOMIC DNA]</scope>
    <source>
        <strain evidence="5 6">CGMCC 1.12237</strain>
    </source>
</reference>
<dbReference type="InterPro" id="IPR011017">
    <property type="entry name" value="TRASH_dom"/>
</dbReference>
<dbReference type="SUPFAM" id="SSF46785">
    <property type="entry name" value="Winged helix' DNA-binding domain"/>
    <property type="match status" value="1"/>
</dbReference>
<proteinExistence type="predicted"/>
<dbReference type="InterPro" id="IPR036390">
    <property type="entry name" value="WH_DNA-bd_sf"/>
</dbReference>
<evidence type="ECO:0000313" key="5">
    <source>
        <dbReference type="EMBL" id="MFC5366467.1"/>
    </source>
</evidence>
<organism evidence="5 6">
    <name type="scientific">Salinirubrum litoreum</name>
    <dbReference type="NCBI Taxonomy" id="1126234"/>
    <lineage>
        <taxon>Archaea</taxon>
        <taxon>Methanobacteriati</taxon>
        <taxon>Methanobacteriota</taxon>
        <taxon>Stenosarchaea group</taxon>
        <taxon>Halobacteria</taxon>
        <taxon>Halobacteriales</taxon>
        <taxon>Haloferacaceae</taxon>
        <taxon>Salinirubrum</taxon>
    </lineage>
</organism>
<keyword evidence="6" id="KW-1185">Reference proteome</keyword>
<dbReference type="InterPro" id="IPR050684">
    <property type="entry name" value="HTH-Siroheme_Decarb"/>
</dbReference>
<accession>A0ABD5R927</accession>
<name>A0ABD5R927_9EURY</name>
<dbReference type="Gene3D" id="1.10.10.10">
    <property type="entry name" value="Winged helix-like DNA-binding domain superfamily/Winged helix DNA-binding domain"/>
    <property type="match status" value="1"/>
</dbReference>
<keyword evidence="1" id="KW-0805">Transcription regulation</keyword>
<dbReference type="RefSeq" id="WP_227228189.1">
    <property type="nucleotide sequence ID" value="NZ_JAJCVJ010000001.1"/>
</dbReference>
<keyword evidence="2" id="KW-0238">DNA-binding</keyword>
<evidence type="ECO:0000256" key="1">
    <source>
        <dbReference type="ARBA" id="ARBA00023015"/>
    </source>
</evidence>
<dbReference type="InterPro" id="IPR036388">
    <property type="entry name" value="WH-like_DNA-bd_sf"/>
</dbReference>
<dbReference type="InterPro" id="IPR019888">
    <property type="entry name" value="Tscrpt_reg_AsnC-like"/>
</dbReference>
<dbReference type="InterPro" id="IPR000485">
    <property type="entry name" value="AsnC-type_HTH_dom"/>
</dbReference>
<feature type="domain" description="HTH asnC-type" evidence="4">
    <location>
        <begin position="4"/>
        <end position="67"/>
    </location>
</feature>
<dbReference type="PRINTS" id="PR00033">
    <property type="entry name" value="HTHASNC"/>
</dbReference>
<dbReference type="InterPro" id="IPR056526">
    <property type="entry name" value="TRASH_HVO_1752"/>
</dbReference>
<dbReference type="InterPro" id="IPR011991">
    <property type="entry name" value="ArsR-like_HTH"/>
</dbReference>
<dbReference type="Pfam" id="PF24273">
    <property type="entry name" value="TRASH_HVO_1752_C"/>
    <property type="match status" value="1"/>
</dbReference>
<dbReference type="EMBL" id="JBHSKX010000001">
    <property type="protein sequence ID" value="MFC5366467.1"/>
    <property type="molecule type" value="Genomic_DNA"/>
</dbReference>
<sequence>MRDLDDTDRQILRLLLEDGRRPFSGIAEEVDLSPPAVSDRVDRLQSLGVIDRFTVDLDRSKLSEGVPVLLDLTVDPGSAGEIRAAIADLDWVEHVFETAGARVLCKGIAADRRIAPLVAEAVDLDLIEEYDVHLLAESSWTPTLGDAELVLSCTECGRTVGAEGESLTLDGGRLHFCSESCASEHREEEALTAD</sequence>
<evidence type="ECO:0000256" key="3">
    <source>
        <dbReference type="ARBA" id="ARBA00023163"/>
    </source>
</evidence>
<evidence type="ECO:0000313" key="6">
    <source>
        <dbReference type="Proteomes" id="UP001596201"/>
    </source>
</evidence>
<dbReference type="PANTHER" id="PTHR43413:SF4">
    <property type="entry name" value="HTH-TYPE TRANSCRIPTIONAL REGULATOR LYSM"/>
    <property type="match status" value="1"/>
</dbReference>
<dbReference type="CDD" id="cd00090">
    <property type="entry name" value="HTH_ARSR"/>
    <property type="match status" value="1"/>
</dbReference>